<organism evidence="9 10">
    <name type="scientific">Crenobacter luteus</name>
    <dbReference type="NCBI Taxonomy" id="1452487"/>
    <lineage>
        <taxon>Bacteria</taxon>
        <taxon>Pseudomonadati</taxon>
        <taxon>Pseudomonadota</taxon>
        <taxon>Betaproteobacteria</taxon>
        <taxon>Neisseriales</taxon>
        <taxon>Neisseriaceae</taxon>
        <taxon>Crenobacter</taxon>
    </lineage>
</organism>
<feature type="transmembrane region" description="Helical" evidence="8">
    <location>
        <begin position="134"/>
        <end position="152"/>
    </location>
</feature>
<name>A0A161SG75_9NEIS</name>
<evidence type="ECO:0000313" key="10">
    <source>
        <dbReference type="Proteomes" id="UP000076625"/>
    </source>
</evidence>
<feature type="transmembrane region" description="Helical" evidence="8">
    <location>
        <begin position="187"/>
        <end position="205"/>
    </location>
</feature>
<keyword evidence="5 8" id="KW-1133">Transmembrane helix</keyword>
<dbReference type="PANTHER" id="PTHR22926:SF3">
    <property type="entry name" value="UNDECAPRENYL-PHOSPHATE ALPHA-N-ACETYLGLUCOSAMINYL 1-PHOSPHATE TRANSFERASE"/>
    <property type="match status" value="1"/>
</dbReference>
<dbReference type="EMBL" id="LQQU01000020">
    <property type="protein sequence ID" value="KZE32490.1"/>
    <property type="molecule type" value="Genomic_DNA"/>
</dbReference>
<dbReference type="OrthoDB" id="9783652at2"/>
<dbReference type="GO" id="GO:0046872">
    <property type="term" value="F:metal ion binding"/>
    <property type="evidence" value="ECO:0007669"/>
    <property type="project" value="UniProtKB-KW"/>
</dbReference>
<evidence type="ECO:0000256" key="5">
    <source>
        <dbReference type="ARBA" id="ARBA00022989"/>
    </source>
</evidence>
<accession>A0A161SG75</accession>
<feature type="transmembrane region" description="Helical" evidence="8">
    <location>
        <begin position="6"/>
        <end position="24"/>
    </location>
</feature>
<gene>
    <name evidence="9" type="ORF">AVW16_11420</name>
</gene>
<keyword evidence="10" id="KW-1185">Reference proteome</keyword>
<proteinExistence type="predicted"/>
<reference evidence="10" key="1">
    <citation type="submission" date="2016-01" db="EMBL/GenBank/DDBJ databases">
        <title>Draft genome of Chromobacterium sp. F49.</title>
        <authorList>
            <person name="Hong K.W."/>
        </authorList>
    </citation>
    <scope>NUCLEOTIDE SEQUENCE [LARGE SCALE GENOMIC DNA]</scope>
    <source>
        <strain evidence="10">CN10</strain>
    </source>
</reference>
<comment type="subcellular location">
    <subcellularLocation>
        <location evidence="1">Cell membrane</location>
        <topology evidence="1">Multi-pass membrane protein</topology>
    </subcellularLocation>
</comment>
<evidence type="ECO:0000256" key="4">
    <source>
        <dbReference type="ARBA" id="ARBA00022692"/>
    </source>
</evidence>
<feature type="transmembrane region" description="Helical" evidence="8">
    <location>
        <begin position="73"/>
        <end position="91"/>
    </location>
</feature>
<dbReference type="GO" id="GO:0005886">
    <property type="term" value="C:plasma membrane"/>
    <property type="evidence" value="ECO:0007669"/>
    <property type="project" value="UniProtKB-SubCell"/>
</dbReference>
<keyword evidence="2" id="KW-1003">Cell membrane</keyword>
<feature type="transmembrane region" description="Helical" evidence="8">
    <location>
        <begin position="217"/>
        <end position="234"/>
    </location>
</feature>
<keyword evidence="7" id="KW-0479">Metal-binding</keyword>
<comment type="cofactor">
    <cofactor evidence="7">
        <name>Mg(2+)</name>
        <dbReference type="ChEBI" id="CHEBI:18420"/>
    </cofactor>
</comment>
<feature type="transmembrane region" description="Helical" evidence="8">
    <location>
        <begin position="164"/>
        <end position="181"/>
    </location>
</feature>
<feature type="transmembrane region" description="Helical" evidence="8">
    <location>
        <begin position="103"/>
        <end position="122"/>
    </location>
</feature>
<protein>
    <submittedName>
        <fullName evidence="9">Glycosyl transferase</fullName>
    </submittedName>
</protein>
<feature type="transmembrane region" description="Helical" evidence="8">
    <location>
        <begin position="310"/>
        <end position="326"/>
    </location>
</feature>
<dbReference type="GO" id="GO:0009103">
    <property type="term" value="P:lipopolysaccharide biosynthetic process"/>
    <property type="evidence" value="ECO:0007669"/>
    <property type="project" value="TreeGrafter"/>
</dbReference>
<feature type="binding site" evidence="7">
    <location>
        <position position="156"/>
    </location>
    <ligand>
        <name>Mg(2+)</name>
        <dbReference type="ChEBI" id="CHEBI:18420"/>
    </ligand>
</feature>
<comment type="caution">
    <text evidence="9">The sequence shown here is derived from an EMBL/GenBank/DDBJ whole genome shotgun (WGS) entry which is preliminary data.</text>
</comment>
<keyword evidence="4 8" id="KW-0812">Transmembrane</keyword>
<keyword evidence="7" id="KW-0460">Magnesium</keyword>
<evidence type="ECO:0000256" key="7">
    <source>
        <dbReference type="PIRSR" id="PIRSR600715-1"/>
    </source>
</evidence>
<feature type="transmembrane region" description="Helical" evidence="8">
    <location>
        <begin position="240"/>
        <end position="261"/>
    </location>
</feature>
<dbReference type="CDD" id="cd06912">
    <property type="entry name" value="GT_MraY_like"/>
    <property type="match status" value="1"/>
</dbReference>
<dbReference type="Pfam" id="PF00953">
    <property type="entry name" value="Glycos_transf_4"/>
    <property type="match status" value="1"/>
</dbReference>
<keyword evidence="3 9" id="KW-0808">Transferase</keyword>
<dbReference type="AlphaFoldDB" id="A0A161SG75"/>
<evidence type="ECO:0000256" key="2">
    <source>
        <dbReference type="ARBA" id="ARBA00022475"/>
    </source>
</evidence>
<dbReference type="InterPro" id="IPR000715">
    <property type="entry name" value="Glycosyl_transferase_4"/>
</dbReference>
<sequence length="378" mass="41922">MITSALIALAVSFSTGWLILRSCHLHARFSMDHDTAGVQKFHSHAVPRIGGVLLMAGLLVGTLALAVHHGSDLAQGLVLCSLPVFASGIAEDLTKKVGPLPRLLAAFVAAACSFFLLDAGVYRLDVPLLDTLLAWHWLPVLLFTMLAVGGVAHSINIIDGYNGLSSGVGLIIFAAYAFVSWRVGDQALLGISLIMMAALAGFLFWNFPRGKIFAGDGGAYLVGYMIAVVGVLLVRRHEQVSAWFPLVCVAYPVFETLFSIFRRRFLQARSVGQPDALHLHQMVYRRLVRWRVGSTETQHKLFRNALTSPYMWLVSMVPVVPAVFLFDSASTLFAIFLLFALKYVWLYWRLVRFRSPRWMILYRPHSAKRARRGPSLPV</sequence>
<dbReference type="GO" id="GO:0044038">
    <property type="term" value="P:cell wall macromolecule biosynthetic process"/>
    <property type="evidence" value="ECO:0007669"/>
    <property type="project" value="TreeGrafter"/>
</dbReference>
<evidence type="ECO:0000256" key="8">
    <source>
        <dbReference type="SAM" id="Phobius"/>
    </source>
</evidence>
<dbReference type="PANTHER" id="PTHR22926">
    <property type="entry name" value="PHOSPHO-N-ACETYLMURAMOYL-PENTAPEPTIDE-TRANSFERASE"/>
    <property type="match status" value="1"/>
</dbReference>
<feature type="transmembrane region" description="Helical" evidence="8">
    <location>
        <begin position="332"/>
        <end position="351"/>
    </location>
</feature>
<dbReference type="Proteomes" id="UP000076625">
    <property type="component" value="Unassembled WGS sequence"/>
</dbReference>
<evidence type="ECO:0000256" key="1">
    <source>
        <dbReference type="ARBA" id="ARBA00004651"/>
    </source>
</evidence>
<feature type="binding site" evidence="7">
    <location>
        <position position="216"/>
    </location>
    <ligand>
        <name>Mg(2+)</name>
        <dbReference type="ChEBI" id="CHEBI:18420"/>
    </ligand>
</feature>
<dbReference type="GO" id="GO:0071555">
    <property type="term" value="P:cell wall organization"/>
    <property type="evidence" value="ECO:0007669"/>
    <property type="project" value="TreeGrafter"/>
</dbReference>
<dbReference type="GO" id="GO:0016780">
    <property type="term" value="F:phosphotransferase activity, for other substituted phosphate groups"/>
    <property type="evidence" value="ECO:0007669"/>
    <property type="project" value="InterPro"/>
</dbReference>
<dbReference type="STRING" id="1452487.AVW16_11420"/>
<feature type="transmembrane region" description="Helical" evidence="8">
    <location>
        <begin position="45"/>
        <end position="67"/>
    </location>
</feature>
<evidence type="ECO:0000256" key="6">
    <source>
        <dbReference type="ARBA" id="ARBA00023136"/>
    </source>
</evidence>
<keyword evidence="6 8" id="KW-0472">Membrane</keyword>
<evidence type="ECO:0000256" key="3">
    <source>
        <dbReference type="ARBA" id="ARBA00022679"/>
    </source>
</evidence>
<evidence type="ECO:0000313" key="9">
    <source>
        <dbReference type="EMBL" id="KZE32490.1"/>
    </source>
</evidence>